<dbReference type="PROSITE" id="PS51918">
    <property type="entry name" value="RADICAL_SAM"/>
    <property type="match status" value="1"/>
</dbReference>
<protein>
    <recommendedName>
        <fullName evidence="1 12">GTP 3',8-cyclase</fullName>
        <ecNumber evidence="1 12">4.1.99.22</ecNumber>
    </recommendedName>
    <alternativeName>
        <fullName evidence="12">Molybdenum cofactor biosynthesis protein A</fullName>
    </alternativeName>
</protein>
<keyword evidence="7 12" id="KW-0411">Iron-sulfur</keyword>
<comment type="caution">
    <text evidence="12">Lacks conserved residue(s) required for the propagation of feature annotation.</text>
</comment>
<dbReference type="CDD" id="cd21117">
    <property type="entry name" value="Twitch_MoaA"/>
    <property type="match status" value="1"/>
</dbReference>
<dbReference type="SFLD" id="SFLDG01383">
    <property type="entry name" value="cyclic_pyranopterin_phosphate"/>
    <property type="match status" value="1"/>
</dbReference>
<feature type="binding site" evidence="12">
    <location>
        <position position="265"/>
    </location>
    <ligand>
        <name>[4Fe-4S] cluster</name>
        <dbReference type="ChEBI" id="CHEBI:49883"/>
        <label>2</label>
        <note>4Fe-4S-substrate</note>
    </ligand>
</feature>
<feature type="binding site" evidence="12">
    <location>
        <position position="262"/>
    </location>
    <ligand>
        <name>[4Fe-4S] cluster</name>
        <dbReference type="ChEBI" id="CHEBI:49883"/>
        <label>2</label>
        <note>4Fe-4S-substrate</note>
    </ligand>
</feature>
<dbReference type="InterPro" id="IPR013785">
    <property type="entry name" value="Aldolase_TIM"/>
</dbReference>
<dbReference type="SFLD" id="SFLDG01386">
    <property type="entry name" value="main_SPASM_domain-containing"/>
    <property type="match status" value="1"/>
</dbReference>
<accession>A0A2S8FC41</accession>
<dbReference type="SMART" id="SM00729">
    <property type="entry name" value="Elp3"/>
    <property type="match status" value="1"/>
</dbReference>
<feature type="binding site" evidence="12">
    <location>
        <position position="34"/>
    </location>
    <ligand>
        <name>S-adenosyl-L-methionine</name>
        <dbReference type="ChEBI" id="CHEBI:59789"/>
    </ligand>
</feature>
<dbReference type="SUPFAM" id="SSF102114">
    <property type="entry name" value="Radical SAM enzymes"/>
    <property type="match status" value="1"/>
</dbReference>
<comment type="catalytic activity">
    <reaction evidence="11 12">
        <text>GTP + AH2 + S-adenosyl-L-methionine = (8S)-3',8-cyclo-7,8-dihydroguanosine 5'-triphosphate + 5'-deoxyadenosine + L-methionine + A + H(+)</text>
        <dbReference type="Rhea" id="RHEA:49576"/>
        <dbReference type="ChEBI" id="CHEBI:13193"/>
        <dbReference type="ChEBI" id="CHEBI:15378"/>
        <dbReference type="ChEBI" id="CHEBI:17319"/>
        <dbReference type="ChEBI" id="CHEBI:17499"/>
        <dbReference type="ChEBI" id="CHEBI:37565"/>
        <dbReference type="ChEBI" id="CHEBI:57844"/>
        <dbReference type="ChEBI" id="CHEBI:59789"/>
        <dbReference type="ChEBI" id="CHEBI:131766"/>
        <dbReference type="EC" id="4.1.99.22"/>
    </reaction>
</comment>
<feature type="binding site" evidence="12">
    <location>
        <position position="126"/>
    </location>
    <ligand>
        <name>S-adenosyl-L-methionine</name>
        <dbReference type="ChEBI" id="CHEBI:59789"/>
    </ligand>
</feature>
<dbReference type="GO" id="GO:0051539">
    <property type="term" value="F:4 iron, 4 sulfur cluster binding"/>
    <property type="evidence" value="ECO:0007669"/>
    <property type="project" value="UniProtKB-UniRule"/>
</dbReference>
<dbReference type="SFLD" id="SFLDG01067">
    <property type="entry name" value="SPASM/twitch_domain_containing"/>
    <property type="match status" value="1"/>
</dbReference>
<dbReference type="InterPro" id="IPR040064">
    <property type="entry name" value="MoaA-like"/>
</dbReference>
<feature type="binding site" evidence="12">
    <location>
        <position position="197"/>
    </location>
    <ligand>
        <name>S-adenosyl-L-methionine</name>
        <dbReference type="ChEBI" id="CHEBI:59789"/>
    </ligand>
</feature>
<evidence type="ECO:0000256" key="2">
    <source>
        <dbReference type="ARBA" id="ARBA00022485"/>
    </source>
</evidence>
<feature type="binding site" evidence="12">
    <location>
        <position position="75"/>
    </location>
    <ligand>
        <name>S-adenosyl-L-methionine</name>
        <dbReference type="ChEBI" id="CHEBI:59789"/>
    </ligand>
</feature>
<dbReference type="InterPro" id="IPR006638">
    <property type="entry name" value="Elp3/MiaA/NifB-like_rSAM"/>
</dbReference>
<evidence type="ECO:0000256" key="7">
    <source>
        <dbReference type="ARBA" id="ARBA00023014"/>
    </source>
</evidence>
<organism evidence="14 15">
    <name type="scientific">Blastopirellula marina</name>
    <dbReference type="NCBI Taxonomy" id="124"/>
    <lineage>
        <taxon>Bacteria</taxon>
        <taxon>Pseudomonadati</taxon>
        <taxon>Planctomycetota</taxon>
        <taxon>Planctomycetia</taxon>
        <taxon>Pirellulales</taxon>
        <taxon>Pirellulaceae</taxon>
        <taxon>Blastopirellula</taxon>
    </lineage>
</organism>
<evidence type="ECO:0000256" key="3">
    <source>
        <dbReference type="ARBA" id="ARBA00022691"/>
    </source>
</evidence>
<dbReference type="GO" id="GO:0006777">
    <property type="term" value="P:Mo-molybdopterin cofactor biosynthetic process"/>
    <property type="evidence" value="ECO:0007669"/>
    <property type="project" value="UniProtKB-UniRule"/>
</dbReference>
<comment type="caution">
    <text evidence="14">The sequence shown here is derived from an EMBL/GenBank/DDBJ whole genome shotgun (WGS) entry which is preliminary data.</text>
</comment>
<evidence type="ECO:0000256" key="9">
    <source>
        <dbReference type="ARBA" id="ARBA00023150"/>
    </source>
</evidence>
<evidence type="ECO:0000256" key="6">
    <source>
        <dbReference type="ARBA" id="ARBA00023004"/>
    </source>
</evidence>
<evidence type="ECO:0000256" key="5">
    <source>
        <dbReference type="ARBA" id="ARBA00022741"/>
    </source>
</evidence>
<comment type="similarity">
    <text evidence="12">Belongs to the radical SAM superfamily. MoaA family.</text>
</comment>
<keyword evidence="8 12" id="KW-0342">GTP-binding</keyword>
<dbReference type="PANTHER" id="PTHR22960:SF0">
    <property type="entry name" value="MOLYBDENUM COFACTOR BIOSYNTHESIS PROTEIN 1"/>
    <property type="match status" value="1"/>
</dbReference>
<feature type="binding site" evidence="12">
    <location>
        <position position="35"/>
    </location>
    <ligand>
        <name>[4Fe-4S] cluster</name>
        <dbReference type="ChEBI" id="CHEBI:49883"/>
        <label>1</label>
        <note>4Fe-4S-S-AdoMet</note>
    </ligand>
</feature>
<feature type="binding site" evidence="12">
    <location>
        <position position="32"/>
    </location>
    <ligand>
        <name>[4Fe-4S] cluster</name>
        <dbReference type="ChEBI" id="CHEBI:49883"/>
        <label>1</label>
        <note>4Fe-4S-S-AdoMet</note>
    </ligand>
</feature>
<dbReference type="Gene3D" id="3.20.20.70">
    <property type="entry name" value="Aldolase class I"/>
    <property type="match status" value="1"/>
</dbReference>
<dbReference type="PANTHER" id="PTHR22960">
    <property type="entry name" value="MOLYBDOPTERIN COFACTOR SYNTHESIS PROTEIN A"/>
    <property type="match status" value="1"/>
</dbReference>
<dbReference type="EMBL" id="PUHY01000015">
    <property type="protein sequence ID" value="PQO29725.1"/>
    <property type="molecule type" value="Genomic_DNA"/>
</dbReference>
<dbReference type="AlphaFoldDB" id="A0A2S8FC41"/>
<feature type="binding site" evidence="12">
    <location>
        <position position="102"/>
    </location>
    <ligand>
        <name>GTP</name>
        <dbReference type="ChEBI" id="CHEBI:37565"/>
    </ligand>
</feature>
<comment type="subunit">
    <text evidence="12">Monomer and homodimer.</text>
</comment>
<dbReference type="UniPathway" id="UPA00344"/>
<feature type="binding site" evidence="12">
    <location>
        <position position="279"/>
    </location>
    <ligand>
        <name>[4Fe-4S] cluster</name>
        <dbReference type="ChEBI" id="CHEBI:49883"/>
        <label>2</label>
        <note>4Fe-4S-substrate</note>
    </ligand>
</feature>
<dbReference type="InterPro" id="IPR010505">
    <property type="entry name" value="MoaA_twitch"/>
</dbReference>
<dbReference type="GO" id="GO:0061799">
    <property type="term" value="F:cyclic pyranopterin monophosphate synthase activity"/>
    <property type="evidence" value="ECO:0007669"/>
    <property type="project" value="TreeGrafter"/>
</dbReference>
<feature type="binding site" evidence="12">
    <location>
        <begin position="267"/>
        <end position="269"/>
    </location>
    <ligand>
        <name>GTP</name>
        <dbReference type="ChEBI" id="CHEBI:37565"/>
    </ligand>
</feature>
<dbReference type="GO" id="GO:0046872">
    <property type="term" value="F:metal ion binding"/>
    <property type="evidence" value="ECO:0007669"/>
    <property type="project" value="UniProtKB-KW"/>
</dbReference>
<dbReference type="InterPro" id="IPR013483">
    <property type="entry name" value="MoaA"/>
</dbReference>
<keyword evidence="6 12" id="KW-0408">Iron</keyword>
<keyword evidence="10 12" id="KW-0456">Lyase</keyword>
<dbReference type="OrthoDB" id="9763993at2"/>
<dbReference type="GO" id="GO:0005525">
    <property type="term" value="F:GTP binding"/>
    <property type="evidence" value="ECO:0007669"/>
    <property type="project" value="UniProtKB-UniRule"/>
</dbReference>
<dbReference type="Pfam" id="PF06463">
    <property type="entry name" value="Mob_synth_C"/>
    <property type="match status" value="1"/>
</dbReference>
<evidence type="ECO:0000256" key="1">
    <source>
        <dbReference type="ARBA" id="ARBA00012167"/>
    </source>
</evidence>
<dbReference type="GO" id="GO:1904047">
    <property type="term" value="F:S-adenosyl-L-methionine binding"/>
    <property type="evidence" value="ECO:0007669"/>
    <property type="project" value="UniProtKB-UniRule"/>
</dbReference>
<feature type="domain" description="Radical SAM core" evidence="13">
    <location>
        <begin position="12"/>
        <end position="243"/>
    </location>
</feature>
<evidence type="ECO:0000256" key="10">
    <source>
        <dbReference type="ARBA" id="ARBA00023239"/>
    </source>
</evidence>
<dbReference type="CDD" id="cd01335">
    <property type="entry name" value="Radical_SAM"/>
    <property type="match status" value="1"/>
</dbReference>
<keyword evidence="4 12" id="KW-0479">Metal-binding</keyword>
<evidence type="ECO:0000313" key="15">
    <source>
        <dbReference type="Proteomes" id="UP000238322"/>
    </source>
</evidence>
<dbReference type="Pfam" id="PF04055">
    <property type="entry name" value="Radical_SAM"/>
    <property type="match status" value="1"/>
</dbReference>
<proteinExistence type="inferred from homology"/>
<dbReference type="InterPro" id="IPR000385">
    <property type="entry name" value="MoaA_NifB_PqqE_Fe-S-bd_CS"/>
</dbReference>
<evidence type="ECO:0000256" key="4">
    <source>
        <dbReference type="ARBA" id="ARBA00022723"/>
    </source>
</evidence>
<evidence type="ECO:0000256" key="12">
    <source>
        <dbReference type="HAMAP-Rule" id="MF_01225"/>
    </source>
</evidence>
<dbReference type="PROSITE" id="PS01305">
    <property type="entry name" value="MOAA_NIFB_PQQE"/>
    <property type="match status" value="1"/>
</dbReference>
<dbReference type="GO" id="GO:0061798">
    <property type="term" value="F:GTP 3',8'-cyclase activity"/>
    <property type="evidence" value="ECO:0007669"/>
    <property type="project" value="UniProtKB-UniRule"/>
</dbReference>
<evidence type="ECO:0000259" key="13">
    <source>
        <dbReference type="PROSITE" id="PS51918"/>
    </source>
</evidence>
<dbReference type="HAMAP" id="MF_01225_B">
    <property type="entry name" value="MoaA_B"/>
    <property type="match status" value="1"/>
</dbReference>
<sequence length="335" mass="37623">MSSDLQTPLVDSFGRVHTSLRISVTDRCNIRCFYCMPLENIRFKPRDELLTFEEIVRVVRIAALRGVRKLRLTGGEPLVRSNLSELIRMLREINGIDEVALTTNGILFAEQAEQLKQSGLNRVNISLDSINEAVFEQITRRKGVDRVLAGITAAQEVGFDEIRLNAVAIRNLTEGEIVPLANFARENDLHLRFIEFMPLDADKAWKTDQVLSGRELRAIISREIAPLREADRSDPSQPATDFVYADGKQQIGFINSVTEPFCNSCNRLRMTAEGQLRNCLFSTTEWDARQLLRDGGSDEDLSKLLSACVKAKKASHGIDSPEFVPPERAMYQIGG</sequence>
<dbReference type="InterPro" id="IPR058240">
    <property type="entry name" value="rSAM_sf"/>
</dbReference>
<dbReference type="EC" id="4.1.99.22" evidence="1 12"/>
<dbReference type="InterPro" id="IPR007197">
    <property type="entry name" value="rSAM"/>
</dbReference>
<feature type="binding site" evidence="12">
    <location>
        <position position="28"/>
    </location>
    <ligand>
        <name>[4Fe-4S] cluster</name>
        <dbReference type="ChEBI" id="CHEBI:49883"/>
        <label>1</label>
        <note>4Fe-4S-S-AdoMet</note>
    </ligand>
</feature>
<reference evidence="14 15" key="1">
    <citation type="submission" date="2018-02" db="EMBL/GenBank/DDBJ databases">
        <title>Comparative genomes isolates from brazilian mangrove.</title>
        <authorList>
            <person name="Araujo J.E."/>
            <person name="Taketani R.G."/>
            <person name="Silva M.C.P."/>
            <person name="Loureco M.V."/>
            <person name="Andreote F.D."/>
        </authorList>
    </citation>
    <scope>NUCLEOTIDE SEQUENCE [LARGE SCALE GENOMIC DNA]</scope>
    <source>
        <strain evidence="14 15">Hex-1 MGV</strain>
    </source>
</reference>
<gene>
    <name evidence="12 14" type="primary">moaA</name>
    <name evidence="14" type="ORF">C5Y83_27155</name>
</gene>
<keyword evidence="2 12" id="KW-0004">4Fe-4S</keyword>
<feature type="binding site" evidence="12">
    <location>
        <position position="71"/>
    </location>
    <ligand>
        <name>GTP</name>
        <dbReference type="ChEBI" id="CHEBI:37565"/>
    </ligand>
</feature>
<dbReference type="Proteomes" id="UP000238322">
    <property type="component" value="Unassembled WGS sequence"/>
</dbReference>
<evidence type="ECO:0000256" key="11">
    <source>
        <dbReference type="ARBA" id="ARBA00048697"/>
    </source>
</evidence>
<evidence type="ECO:0000256" key="8">
    <source>
        <dbReference type="ARBA" id="ARBA00023134"/>
    </source>
</evidence>
<keyword evidence="3 12" id="KW-0949">S-adenosyl-L-methionine</keyword>
<dbReference type="InterPro" id="IPR050105">
    <property type="entry name" value="MoCo_biosynth_MoaA/MoaC"/>
</dbReference>
<dbReference type="SFLD" id="SFLDS00029">
    <property type="entry name" value="Radical_SAM"/>
    <property type="match status" value="1"/>
</dbReference>
<keyword evidence="5 12" id="KW-0547">Nucleotide-binding</keyword>
<feature type="binding site" evidence="12">
    <location>
        <position position="21"/>
    </location>
    <ligand>
        <name>GTP</name>
        <dbReference type="ChEBI" id="CHEBI:37565"/>
    </ligand>
</feature>
<keyword evidence="9 12" id="KW-0501">Molybdenum cofactor biosynthesis</keyword>
<comment type="pathway">
    <text evidence="12">Cofactor biosynthesis; molybdopterin biosynthesis.</text>
</comment>
<dbReference type="NCBIfam" id="TIGR02666">
    <property type="entry name" value="moaA"/>
    <property type="match status" value="1"/>
</dbReference>
<comment type="function">
    <text evidence="12">Catalyzes the cyclization of GTP to (8S)-3',8-cyclo-7,8-dihydroguanosine 5'-triphosphate.</text>
</comment>
<dbReference type="NCBIfam" id="NF001199">
    <property type="entry name" value="PRK00164.2-1"/>
    <property type="match status" value="1"/>
</dbReference>
<comment type="cofactor">
    <cofactor evidence="12">
        <name>[4Fe-4S] cluster</name>
        <dbReference type="ChEBI" id="CHEBI:49883"/>
    </cofactor>
    <text evidence="12">Binds 2 [4Fe-4S] clusters. Binds 1 [4Fe-4S] cluster coordinated with 3 cysteines and an exchangeable S-adenosyl-L-methionine and 1 [4Fe-4S] cluster coordinated with 3 cysteines and the GTP-derived substrate.</text>
</comment>
<dbReference type="RefSeq" id="WP_105332919.1">
    <property type="nucleotide sequence ID" value="NZ_PUHY01000015.1"/>
</dbReference>
<evidence type="ECO:0000313" key="14">
    <source>
        <dbReference type="EMBL" id="PQO29725.1"/>
    </source>
</evidence>
<name>A0A2S8FC41_9BACT</name>